<evidence type="ECO:0000313" key="2">
    <source>
        <dbReference type="EMBL" id="MFC6356984.1"/>
    </source>
</evidence>
<dbReference type="SUPFAM" id="SSF53067">
    <property type="entry name" value="Actin-like ATPase domain"/>
    <property type="match status" value="1"/>
</dbReference>
<dbReference type="EMBL" id="JBHSTP010000003">
    <property type="protein sequence ID" value="MFC6356984.1"/>
    <property type="molecule type" value="Genomic_DNA"/>
</dbReference>
<reference evidence="3" key="1">
    <citation type="journal article" date="2019" name="Int. J. Syst. Evol. Microbiol.">
        <title>The Global Catalogue of Microorganisms (GCM) 10K type strain sequencing project: providing services to taxonomists for standard genome sequencing and annotation.</title>
        <authorList>
            <consortium name="The Broad Institute Genomics Platform"/>
            <consortium name="The Broad Institute Genome Sequencing Center for Infectious Disease"/>
            <person name="Wu L."/>
            <person name="Ma J."/>
        </authorList>
    </citation>
    <scope>NUCLEOTIDE SEQUENCE [LARGE SCALE GENOMIC DNA]</scope>
    <source>
        <strain evidence="3">CCUG 43304</strain>
    </source>
</reference>
<sequence length="328" mass="33906">MSIRPEHRQASPVGVGETVVAFDVGGTDMKSALFDTHGTLLGLRRTSTPLSGEHTAEAVLDRVAEITADYAREFPGVVPRAAGLLVPGLVDDDRGIGVLASNLGWRDVPFKRLAEERLGVPVAFSHDVRGAGEAEFRLGAARPFTDVAIMVIGTGIAGAIFVDGHPHLAGGFAGEIGHSIVIPDGPLCACGGRGHLEAIASAGAIARRYNERTGLAVDGSRDVLARAQAGDEIAGAVWREAIEALALSISQLVALLAPDAVVIGGGLAQAGPALFDPLIAELERLLTFHRRPRLVPAQIGENAGLIGAALRARDLVVNGAPADRPVAS</sequence>
<dbReference type="Proteomes" id="UP001596306">
    <property type="component" value="Unassembled WGS sequence"/>
</dbReference>
<organism evidence="2 3">
    <name type="scientific">Luethyella okanaganae</name>
    <dbReference type="NCBI Taxonomy" id="69372"/>
    <lineage>
        <taxon>Bacteria</taxon>
        <taxon>Bacillati</taxon>
        <taxon>Actinomycetota</taxon>
        <taxon>Actinomycetes</taxon>
        <taxon>Micrococcales</taxon>
        <taxon>Microbacteriaceae</taxon>
        <taxon>Luethyella</taxon>
    </lineage>
</organism>
<comment type="caution">
    <text evidence="2">The sequence shown here is derived from an EMBL/GenBank/DDBJ whole genome shotgun (WGS) entry which is preliminary data.</text>
</comment>
<dbReference type="PANTHER" id="PTHR18964:SF149">
    <property type="entry name" value="BIFUNCTIONAL UDP-N-ACETYLGLUCOSAMINE 2-EPIMERASE_N-ACETYLMANNOSAMINE KINASE"/>
    <property type="match status" value="1"/>
</dbReference>
<accession>A0ABW1VGF5</accession>
<dbReference type="Gene3D" id="3.30.420.40">
    <property type="match status" value="2"/>
</dbReference>
<dbReference type="RefSeq" id="WP_386732268.1">
    <property type="nucleotide sequence ID" value="NZ_JBHSTP010000003.1"/>
</dbReference>
<dbReference type="Pfam" id="PF00480">
    <property type="entry name" value="ROK"/>
    <property type="match status" value="1"/>
</dbReference>
<keyword evidence="3" id="KW-1185">Reference proteome</keyword>
<dbReference type="PANTHER" id="PTHR18964">
    <property type="entry name" value="ROK (REPRESSOR, ORF, KINASE) FAMILY"/>
    <property type="match status" value="1"/>
</dbReference>
<comment type="similarity">
    <text evidence="1">Belongs to the ROK (NagC/XylR) family.</text>
</comment>
<name>A0ABW1VGF5_9MICO</name>
<evidence type="ECO:0000256" key="1">
    <source>
        <dbReference type="ARBA" id="ARBA00006479"/>
    </source>
</evidence>
<proteinExistence type="inferred from homology"/>
<gene>
    <name evidence="2" type="ORF">ACFQB0_12790</name>
</gene>
<evidence type="ECO:0000313" key="3">
    <source>
        <dbReference type="Proteomes" id="UP001596306"/>
    </source>
</evidence>
<dbReference type="InterPro" id="IPR043129">
    <property type="entry name" value="ATPase_NBD"/>
</dbReference>
<protein>
    <submittedName>
        <fullName evidence="2">ROK family protein</fullName>
    </submittedName>
</protein>
<dbReference type="InterPro" id="IPR000600">
    <property type="entry name" value="ROK"/>
</dbReference>